<dbReference type="RefSeq" id="WP_086203991.1">
    <property type="nucleotide sequence ID" value="NZ_NEGB01000006.1"/>
</dbReference>
<gene>
    <name evidence="1" type="ORF">B9T28_10780</name>
</gene>
<evidence type="ECO:0000313" key="1">
    <source>
        <dbReference type="EMBL" id="OTG64681.1"/>
    </source>
</evidence>
<proteinExistence type="predicted"/>
<protein>
    <submittedName>
        <fullName evidence="1">Uncharacterized protein</fullName>
    </submittedName>
</protein>
<sequence length="92" mass="10292">MSIEQLKQLFGNQEAVLELVQLENGELALRNSGSEQEPLVTIQFNEEVKALLGDQTPVVAQHMFQAALFALLEKQANEWQAEVVDEPPKLMS</sequence>
<comment type="caution">
    <text evidence="1">The sequence shown here is derived from an EMBL/GenBank/DDBJ whole genome shotgun (WGS) entry which is preliminary data.</text>
</comment>
<dbReference type="EMBL" id="NEGB01000006">
    <property type="protein sequence ID" value="OTG64681.1"/>
    <property type="molecule type" value="Genomic_DNA"/>
</dbReference>
<dbReference type="OrthoDB" id="6717554at2"/>
<dbReference type="AlphaFoldDB" id="A0A1Y3CFI2"/>
<accession>A0A1Y3CFI2</accession>
<name>A0A1Y3CFI2_9GAMM</name>
<reference evidence="1 2" key="1">
    <citation type="submission" date="2017-04" db="EMBL/GenBank/DDBJ databases">
        <title>High diversity of culturable Acinetobacter species in natural soil and water ecosystems.</title>
        <authorList>
            <person name="Nemec A."/>
            <person name="Radolfova-Krizova L."/>
        </authorList>
    </citation>
    <scope>NUCLEOTIDE SEQUENCE [LARGE SCALE GENOMIC DNA]</scope>
    <source>
        <strain evidence="1 2">ANC 4999</strain>
    </source>
</reference>
<keyword evidence="2" id="KW-1185">Reference proteome</keyword>
<organism evidence="1 2">
    <name type="scientific">Acinetobacter silvestris</name>
    <dbReference type="NCBI Taxonomy" id="1977882"/>
    <lineage>
        <taxon>Bacteria</taxon>
        <taxon>Pseudomonadati</taxon>
        <taxon>Pseudomonadota</taxon>
        <taxon>Gammaproteobacteria</taxon>
        <taxon>Moraxellales</taxon>
        <taxon>Moraxellaceae</taxon>
        <taxon>Acinetobacter</taxon>
    </lineage>
</organism>
<evidence type="ECO:0000313" key="2">
    <source>
        <dbReference type="Proteomes" id="UP000242765"/>
    </source>
</evidence>
<dbReference type="Proteomes" id="UP000242765">
    <property type="component" value="Unassembled WGS sequence"/>
</dbReference>